<proteinExistence type="predicted"/>
<feature type="transmembrane region" description="Helical" evidence="1">
    <location>
        <begin position="150"/>
        <end position="171"/>
    </location>
</feature>
<dbReference type="AlphaFoldDB" id="W8UMV6"/>
<evidence type="ECO:0000313" key="3">
    <source>
        <dbReference type="Proteomes" id="UP000019586"/>
    </source>
</evidence>
<dbReference type="KEGG" id="kps:KPNJ2_03655"/>
<evidence type="ECO:0000256" key="1">
    <source>
        <dbReference type="SAM" id="Phobius"/>
    </source>
</evidence>
<protein>
    <submittedName>
        <fullName evidence="2">Uncharacterized protein</fullName>
    </submittedName>
</protein>
<accession>W8UMV6</accession>
<reference evidence="2 3" key="1">
    <citation type="journal article" date="2014" name="Proc. Natl. Acad. Sci. U.S.A.">
        <title>Molecular dissection of the evolution of carbapenem-resistant multilocus sequence type 258 Klebsiella pneumoniae.</title>
        <authorList>
            <person name="Deleo F.R."/>
            <person name="Chen L."/>
            <person name="Porcella S.F."/>
            <person name="Martens C.A."/>
            <person name="Kobayashi S.D."/>
            <person name="Porter A.R."/>
            <person name="Chavda K.D."/>
            <person name="Jacobs M.R."/>
            <person name="Mathema B."/>
            <person name="Olsen R.J."/>
            <person name="Bonomo R.A."/>
            <person name="Musser J.M."/>
            <person name="Kreiswirth B.N."/>
        </authorList>
    </citation>
    <scope>NUCLEOTIDE SEQUENCE [LARGE SCALE GENOMIC DNA]</scope>
    <source>
        <strain evidence="2">30684/NJST258_2</strain>
    </source>
</reference>
<dbReference type="Proteomes" id="UP000019586">
    <property type="component" value="Chromosome"/>
</dbReference>
<dbReference type="EMBL" id="CP006918">
    <property type="protein sequence ID" value="AHM80435.1"/>
    <property type="molecule type" value="Genomic_DNA"/>
</dbReference>
<keyword evidence="1" id="KW-0812">Transmembrane</keyword>
<evidence type="ECO:0000313" key="2">
    <source>
        <dbReference type="EMBL" id="AHM80435.1"/>
    </source>
</evidence>
<keyword evidence="1" id="KW-0472">Membrane</keyword>
<gene>
    <name evidence="2" type="ORF">KPNJ2_03655</name>
</gene>
<feature type="transmembrane region" description="Helical" evidence="1">
    <location>
        <begin position="41"/>
        <end position="63"/>
    </location>
</feature>
<organism evidence="2 3">
    <name type="scientific">Klebsiella pneumoniae 30684/NJST258_2</name>
    <dbReference type="NCBI Taxonomy" id="1420013"/>
    <lineage>
        <taxon>Bacteria</taxon>
        <taxon>Pseudomonadati</taxon>
        <taxon>Pseudomonadota</taxon>
        <taxon>Gammaproteobacteria</taxon>
        <taxon>Enterobacterales</taxon>
        <taxon>Enterobacteriaceae</taxon>
        <taxon>Klebsiella/Raoultella group</taxon>
        <taxon>Klebsiella</taxon>
        <taxon>Klebsiella pneumoniae complex</taxon>
    </lineage>
</organism>
<name>W8UMV6_KLEPN</name>
<keyword evidence="1" id="KW-1133">Transmembrane helix</keyword>
<dbReference type="HOGENOM" id="CLU_110657_0_0_6"/>
<sequence>MYEQQYNTSGTAREKDMDEEQKIYLETLKELNTRSISTRRITITFIYILLLATALVLTGIFAIKSKNNNPITNFISSMIDGNNELYQATTILNNYTKALEAFFNTKTQNLHDKNNSVSDANTARNDRFKLQPDDLIYLKKDKSEKIADSIASILISFSVLLFIGYVTRIFVIFTKYYMQLSNDYENQKIAYMLSRGDISKFSSTLDALRNHNISFDKTPHPPQEKLIAGLTEAIAAQTKSKFKNEN</sequence>